<reference evidence="2 3" key="1">
    <citation type="submission" date="2019-03" db="EMBL/GenBank/DDBJ databases">
        <title>Draft genome sequence of an environmental Acinetobacter seifertii from Brazil.</title>
        <authorList>
            <person name="Furlan J.P.R."/>
            <person name="Stehling E.G."/>
        </authorList>
    </citation>
    <scope>NUCLEOTIDE SEQUENCE [LARGE SCALE GENOMIC DNA]</scope>
    <source>
        <strain evidence="2 3">SAb133</strain>
    </source>
</reference>
<dbReference type="NCBIfam" id="TIGR02098">
    <property type="entry name" value="MJ0042_CXXC"/>
    <property type="match status" value="1"/>
</dbReference>
<dbReference type="InterPro" id="IPR021834">
    <property type="entry name" value="DUF3426"/>
</dbReference>
<keyword evidence="1" id="KW-0472">Membrane</keyword>
<accession>A0A5E9PHK9</accession>
<comment type="caution">
    <text evidence="2">The sequence shown here is derived from an EMBL/GenBank/DDBJ whole genome shotgun (WGS) entry which is preliminary data.</text>
</comment>
<dbReference type="Proteomes" id="UP000297445">
    <property type="component" value="Unassembled WGS sequence"/>
</dbReference>
<keyword evidence="1" id="KW-1133">Transmembrane helix</keyword>
<proteinExistence type="predicted"/>
<dbReference type="InterPro" id="IPR011723">
    <property type="entry name" value="Znf/thioredoxin_put"/>
</dbReference>
<dbReference type="AlphaFoldDB" id="A0A5E9PHK9"/>
<gene>
    <name evidence="2" type="ORF">E2R16_03390</name>
</gene>
<sequence>MNEKQTRCPKCLTVYKVSLTQLTVAQGMVCCPKCNLNFNALTNLVSIELPEPTNSSVLANGSIQTRYMTHSHVLDIFDQKVENSNIDLLTYLNNLNYFHNEPINALPNLNLAEQATSPEQDHGKKHSWLYYTLWSSANLILLLVFTFQILWFNPKLMQQSPAISHAFNYVCEILHCSKSAEQYELLNIEKVKLRRIDSEHTQVSGVLVNQNNKSIELPSLKLSFGSQTDQEQIIFTPNQYLIENLRGIQRIPTNTPFRFQFVLNKSKKSLLNYRLEIVHP</sequence>
<feature type="transmembrane region" description="Helical" evidence="1">
    <location>
        <begin position="128"/>
        <end position="151"/>
    </location>
</feature>
<evidence type="ECO:0000313" key="2">
    <source>
        <dbReference type="EMBL" id="TEU28782.1"/>
    </source>
</evidence>
<evidence type="ECO:0000256" key="1">
    <source>
        <dbReference type="SAM" id="Phobius"/>
    </source>
</evidence>
<keyword evidence="1" id="KW-0812">Transmembrane</keyword>
<evidence type="ECO:0000313" key="3">
    <source>
        <dbReference type="Proteomes" id="UP000297445"/>
    </source>
</evidence>
<dbReference type="Pfam" id="PF11906">
    <property type="entry name" value="DUF3426"/>
    <property type="match status" value="1"/>
</dbReference>
<dbReference type="EMBL" id="SNSA01000002">
    <property type="protein sequence ID" value="TEU28782.1"/>
    <property type="molecule type" value="Genomic_DNA"/>
</dbReference>
<dbReference type="RefSeq" id="WP_134261823.1">
    <property type="nucleotide sequence ID" value="NZ_SNSA01000002.1"/>
</dbReference>
<name>A0A5E9PHK9_9GAMM</name>
<protein>
    <submittedName>
        <fullName evidence="2">DUF3426 domain-containing protein</fullName>
    </submittedName>
</protein>
<organism evidence="2 3">
    <name type="scientific">Acinetobacter seifertii</name>
    <dbReference type="NCBI Taxonomy" id="1530123"/>
    <lineage>
        <taxon>Bacteria</taxon>
        <taxon>Pseudomonadati</taxon>
        <taxon>Pseudomonadota</taxon>
        <taxon>Gammaproteobacteria</taxon>
        <taxon>Moraxellales</taxon>
        <taxon>Moraxellaceae</taxon>
        <taxon>Acinetobacter</taxon>
        <taxon>Acinetobacter calcoaceticus/baumannii complex</taxon>
    </lineage>
</organism>